<keyword evidence="2" id="KW-1185">Reference proteome</keyword>
<organism evidence="1 2">
    <name type="scientific">Reinekea marinisedimentorum</name>
    <dbReference type="NCBI Taxonomy" id="230495"/>
    <lineage>
        <taxon>Bacteria</taxon>
        <taxon>Pseudomonadati</taxon>
        <taxon>Pseudomonadota</taxon>
        <taxon>Gammaproteobacteria</taxon>
        <taxon>Oceanospirillales</taxon>
        <taxon>Saccharospirillaceae</taxon>
        <taxon>Reinekea</taxon>
    </lineage>
</organism>
<protein>
    <submittedName>
        <fullName evidence="1">Uncharacterized protein</fullName>
    </submittedName>
</protein>
<comment type="caution">
    <text evidence="1">The sequence shown here is derived from an EMBL/GenBank/DDBJ whole genome shotgun (WGS) entry which is preliminary data.</text>
</comment>
<dbReference type="EMBL" id="SLZR01000022">
    <property type="protein sequence ID" value="TCS36778.1"/>
    <property type="molecule type" value="Genomic_DNA"/>
</dbReference>
<proteinExistence type="predicted"/>
<evidence type="ECO:0000313" key="2">
    <source>
        <dbReference type="Proteomes" id="UP000295793"/>
    </source>
</evidence>
<sequence>MLYITSCAELYPYKEVQKYQSSRGIVDLVRTEQFEGR</sequence>
<name>A0A4R3HUP2_9GAMM</name>
<reference evidence="1 2" key="1">
    <citation type="submission" date="2019-03" db="EMBL/GenBank/DDBJ databases">
        <title>Genomic Encyclopedia of Archaeal and Bacterial Type Strains, Phase II (KMG-II): from individual species to whole genera.</title>
        <authorList>
            <person name="Goeker M."/>
        </authorList>
    </citation>
    <scope>NUCLEOTIDE SEQUENCE [LARGE SCALE GENOMIC DNA]</scope>
    <source>
        <strain evidence="1 2">DSM 15388</strain>
    </source>
</reference>
<evidence type="ECO:0000313" key="1">
    <source>
        <dbReference type="EMBL" id="TCS36778.1"/>
    </source>
</evidence>
<accession>A0A4R3HUP2</accession>
<dbReference type="AlphaFoldDB" id="A0A4R3HUP2"/>
<dbReference type="Proteomes" id="UP000295793">
    <property type="component" value="Unassembled WGS sequence"/>
</dbReference>
<feature type="non-terminal residue" evidence="1">
    <location>
        <position position="37"/>
    </location>
</feature>
<gene>
    <name evidence="1" type="ORF">BCF53_12252</name>
</gene>